<dbReference type="Gene3D" id="3.40.50.300">
    <property type="entry name" value="P-loop containing nucleotide triphosphate hydrolases"/>
    <property type="match status" value="1"/>
</dbReference>
<dbReference type="GO" id="GO:0009116">
    <property type="term" value="P:nucleoside metabolic process"/>
    <property type="evidence" value="ECO:0007669"/>
    <property type="project" value="InterPro"/>
</dbReference>
<protein>
    <recommendedName>
        <fullName evidence="2">Nephrocystin 3-like N-terminal domain-containing protein</fullName>
    </recommendedName>
</protein>
<evidence type="ECO:0000259" key="2">
    <source>
        <dbReference type="Pfam" id="PF24883"/>
    </source>
</evidence>
<dbReference type="InterPro" id="IPR056884">
    <property type="entry name" value="NPHP3-like_N"/>
</dbReference>
<dbReference type="Proteomes" id="UP000325579">
    <property type="component" value="Unassembled WGS sequence"/>
</dbReference>
<keyword evidence="1" id="KW-0677">Repeat</keyword>
<evidence type="ECO:0000313" key="4">
    <source>
        <dbReference type="Proteomes" id="UP000325579"/>
    </source>
</evidence>
<dbReference type="InterPro" id="IPR035994">
    <property type="entry name" value="Nucleoside_phosphorylase_sf"/>
</dbReference>
<dbReference type="PANTHER" id="PTHR46082:SF11">
    <property type="entry name" value="AAA+ ATPASE DOMAIN-CONTAINING PROTEIN-RELATED"/>
    <property type="match status" value="1"/>
</dbReference>
<dbReference type="RefSeq" id="XP_031934129.1">
    <property type="nucleotide sequence ID" value="XM_032088606.1"/>
</dbReference>
<accession>A0A5N7CRD4</accession>
<reference evidence="3 4" key="1">
    <citation type="submission" date="2019-04" db="EMBL/GenBank/DDBJ databases">
        <authorList>
            <consortium name="DOE Joint Genome Institute"/>
            <person name="Mondo S."/>
            <person name="Kjaerbolling I."/>
            <person name="Vesth T."/>
            <person name="Frisvad J.C."/>
            <person name="Nybo J.L."/>
            <person name="Theobald S."/>
            <person name="Kildgaard S."/>
            <person name="Isbrandt T."/>
            <person name="Kuo A."/>
            <person name="Sato A."/>
            <person name="Lyhne E.K."/>
            <person name="Kogle M.E."/>
            <person name="Wiebenga A."/>
            <person name="Kun R.S."/>
            <person name="Lubbers R.J."/>
            <person name="Makela M.R."/>
            <person name="Barry K."/>
            <person name="Chovatia M."/>
            <person name="Clum A."/>
            <person name="Daum C."/>
            <person name="Haridas S."/>
            <person name="He G."/>
            <person name="LaButti K."/>
            <person name="Lipzen A."/>
            <person name="Riley R."/>
            <person name="Salamov A."/>
            <person name="Simmons B.A."/>
            <person name="Magnuson J.K."/>
            <person name="Henrissat B."/>
            <person name="Mortensen U.H."/>
            <person name="Larsen T.O."/>
            <person name="Devries R.P."/>
            <person name="Grigoriev I.V."/>
            <person name="Machida M."/>
            <person name="Baker S.E."/>
            <person name="Andersen M.R."/>
            <person name="Cantor M.N."/>
            <person name="Hua S.X."/>
        </authorList>
    </citation>
    <scope>NUCLEOTIDE SEQUENCE [LARGE SCALE GENOMIC DNA]</scope>
    <source>
        <strain evidence="3 4">CBS 119388</strain>
    </source>
</reference>
<proteinExistence type="predicted"/>
<feature type="domain" description="Nephrocystin 3-like N-terminal" evidence="2">
    <location>
        <begin position="422"/>
        <end position="580"/>
    </location>
</feature>
<dbReference type="PANTHER" id="PTHR46082">
    <property type="entry name" value="ATP/GTP-BINDING PROTEIN-RELATED"/>
    <property type="match status" value="1"/>
</dbReference>
<dbReference type="SUPFAM" id="SSF52540">
    <property type="entry name" value="P-loop containing nucleoside triphosphate hydrolases"/>
    <property type="match status" value="1"/>
</dbReference>
<dbReference type="InterPro" id="IPR027417">
    <property type="entry name" value="P-loop_NTPase"/>
</dbReference>
<gene>
    <name evidence="3" type="ORF">BDV37DRAFT_289961</name>
</gene>
<organism evidence="3 4">
    <name type="scientific">Aspergillus pseudonomiae</name>
    <dbReference type="NCBI Taxonomy" id="1506151"/>
    <lineage>
        <taxon>Eukaryota</taxon>
        <taxon>Fungi</taxon>
        <taxon>Dikarya</taxon>
        <taxon>Ascomycota</taxon>
        <taxon>Pezizomycotina</taxon>
        <taxon>Eurotiomycetes</taxon>
        <taxon>Eurotiomycetidae</taxon>
        <taxon>Eurotiales</taxon>
        <taxon>Aspergillaceae</taxon>
        <taxon>Aspergillus</taxon>
        <taxon>Aspergillus subgen. Circumdati</taxon>
    </lineage>
</organism>
<dbReference type="AlphaFoldDB" id="A0A5N7CRD4"/>
<evidence type="ECO:0000313" key="3">
    <source>
        <dbReference type="EMBL" id="KAE8396810.1"/>
    </source>
</evidence>
<name>A0A5N7CRD4_9EURO</name>
<keyword evidence="4" id="KW-1185">Reference proteome</keyword>
<evidence type="ECO:0000256" key="1">
    <source>
        <dbReference type="ARBA" id="ARBA00022737"/>
    </source>
</evidence>
<dbReference type="GO" id="GO:0003824">
    <property type="term" value="F:catalytic activity"/>
    <property type="evidence" value="ECO:0007669"/>
    <property type="project" value="InterPro"/>
</dbReference>
<dbReference type="SUPFAM" id="SSF53167">
    <property type="entry name" value="Purine and uridine phosphorylases"/>
    <property type="match status" value="1"/>
</dbReference>
<dbReference type="GeneID" id="43673297"/>
<dbReference type="Gene3D" id="3.40.50.1580">
    <property type="entry name" value="Nucleoside phosphorylase domain"/>
    <property type="match status" value="1"/>
</dbReference>
<dbReference type="Pfam" id="PF24883">
    <property type="entry name" value="NPHP3_N"/>
    <property type="match status" value="1"/>
</dbReference>
<dbReference type="OrthoDB" id="1577640at2759"/>
<sequence length="847" mass="95063">MTDPQKFAYSDYTVGWICALPETELVAAIAMLDERHPVLPATDLHDANTYALGRIGDHNVVIACLPAAIIGKVSAANVAKDMIRSFPAVRFSLMVGIGGGSLYYGAEGNGNSIGVEAEEEDSEDSEDDMEDIRDIRLGDVVISLHLKSSDAVVQYDFGKSLQESEFIYIGGKLNKPPNIILGAVAQLKAEYELKGQNNISKTLADMISSYPALGKKFQYPGSQKDLLFKSDFVHEAGKKTCKACRSQNNKLVKRDSRPDNSPRLHYGTIGSADQVMKDAVLRDRWAREKSIICFEMEAAGLMDSFPCLVIRGICDYADSHKNKVWQPYSAATAASYAKEILRVISGQGVVNMDPIKQIEKSIREVHCAVENTSATVQVLSIDSKHKKVFDKLPYVESSSFDALDAEYDARCHPETRVDLIHQILEWAKTPNQECIFWLNGMAGTGKSTISRTIAQLFKEKGQLGASFFFKRGEGGRDSAKRFFTTICAQLLLQVPALIRHAELAIDADPYISIKSMKEQFTKLLLGPLLSLDQNEPTTIVIVIDALDECEHKDDIRAILQLLPQLQGCTTRHIRIFLTSRPELPIRPIFEESNNHRCLVLHELSNTVVEKDIRVFLKDELLGIKRRRKISGEWPGDDVLKTLVKRAVPLFISAATVCRFVDDPKWRPERRLQTILEDPAATSGSQMDRIYLPVLNQLLLNANETEIKQLKQEFQDIIGVIILLATPLSINTLSQLINLPSADVNNRLDGFHSVLSVPQNINAPVRILHLSFRDFLINIKSTFYVDKQETHRKIVSYCLRVMETRLKHNICGLASYGTEHNDIDAQLIKQYLTAELQYSSRYWVYYLE</sequence>
<dbReference type="EMBL" id="ML736984">
    <property type="protein sequence ID" value="KAE8396810.1"/>
    <property type="molecule type" value="Genomic_DNA"/>
</dbReference>
<dbReference type="InterPro" id="IPR053137">
    <property type="entry name" value="NLR-like"/>
</dbReference>